<dbReference type="Proteomes" id="UP001152172">
    <property type="component" value="Unassembled WGS sequence"/>
</dbReference>
<accession>A0A9X3R9T0</accession>
<proteinExistence type="predicted"/>
<dbReference type="AlphaFoldDB" id="A0A9X3R9T0"/>
<dbReference type="Pfam" id="PF09954">
    <property type="entry name" value="DUF2188"/>
    <property type="match status" value="1"/>
</dbReference>
<dbReference type="InterPro" id="IPR018691">
    <property type="entry name" value="DUF2188"/>
</dbReference>
<dbReference type="EMBL" id="JAMKBI010000007">
    <property type="protein sequence ID" value="MCZ8533790.1"/>
    <property type="molecule type" value="Genomic_DNA"/>
</dbReference>
<gene>
    <name evidence="1" type="ORF">M9R61_10760</name>
</gene>
<keyword evidence="2" id="KW-1185">Reference proteome</keyword>
<name>A0A9X3R9T0_9BACI</name>
<sequence length="121" mass="13805">MPWNKNDYPDSMKNLDANVREKAIEIANALLEDDYEEGRAISIATSQARKAIHGDGEERVTYEVISRETDWVLMKADGKRAIIVEETKAELLQKAKPYVNEQNGILKIYEEDGSIQDTLYD</sequence>
<dbReference type="RefSeq" id="WP_269922069.1">
    <property type="nucleotide sequence ID" value="NZ_JAMKBI010000007.1"/>
</dbReference>
<evidence type="ECO:0008006" key="3">
    <source>
        <dbReference type="Google" id="ProtNLM"/>
    </source>
</evidence>
<comment type="caution">
    <text evidence="1">The sequence shown here is derived from an EMBL/GenBank/DDBJ whole genome shotgun (WGS) entry which is preliminary data.</text>
</comment>
<organism evidence="1 2">
    <name type="scientific">Psychrobacillus psychrodurans</name>
    <dbReference type="NCBI Taxonomy" id="126157"/>
    <lineage>
        <taxon>Bacteria</taxon>
        <taxon>Bacillati</taxon>
        <taxon>Bacillota</taxon>
        <taxon>Bacilli</taxon>
        <taxon>Bacillales</taxon>
        <taxon>Bacillaceae</taxon>
        <taxon>Psychrobacillus</taxon>
    </lineage>
</organism>
<protein>
    <recommendedName>
        <fullName evidence="3">DUF2188 domain-containing protein</fullName>
    </recommendedName>
</protein>
<reference evidence="1" key="1">
    <citation type="submission" date="2022-05" db="EMBL/GenBank/DDBJ databases">
        <authorList>
            <person name="Colautti A."/>
            <person name="Iacumin L."/>
        </authorList>
    </citation>
    <scope>NUCLEOTIDE SEQUENCE</scope>
    <source>
        <strain evidence="1">DSM 30747</strain>
    </source>
</reference>
<evidence type="ECO:0000313" key="2">
    <source>
        <dbReference type="Proteomes" id="UP001152172"/>
    </source>
</evidence>
<evidence type="ECO:0000313" key="1">
    <source>
        <dbReference type="EMBL" id="MCZ8533790.1"/>
    </source>
</evidence>